<name>A0A859FIT8_9BACI</name>
<gene>
    <name evidence="2" type="ORF">FLK61_39190</name>
</gene>
<dbReference type="Proteomes" id="UP000318138">
    <property type="component" value="Chromosome"/>
</dbReference>
<evidence type="ECO:0000256" key="1">
    <source>
        <dbReference type="SAM" id="Phobius"/>
    </source>
</evidence>
<dbReference type="RefSeq" id="WP_176010613.1">
    <property type="nucleotide sequence ID" value="NZ_CP041372.2"/>
</dbReference>
<accession>A0A859FIT8</accession>
<dbReference type="AlphaFoldDB" id="A0A859FIT8"/>
<proteinExistence type="predicted"/>
<feature type="transmembrane region" description="Helical" evidence="1">
    <location>
        <begin position="37"/>
        <end position="57"/>
    </location>
</feature>
<sequence length="67" mass="7357">MKPAKIHPLILISLLISAISMGQFAYRNVASEQFGYAIFFIVMTGLLIGMIIFGLVVNRGISKVDVE</sequence>
<keyword evidence="1" id="KW-1133">Transmembrane helix</keyword>
<keyword evidence="3" id="KW-1185">Reference proteome</keyword>
<dbReference type="KEGG" id="psua:FLK61_39190"/>
<reference evidence="3" key="1">
    <citation type="submission" date="2019-07" db="EMBL/GenBank/DDBJ databases">
        <title>Bacillus alkalisoli sp. nov. isolated from saline soil.</title>
        <authorList>
            <person name="Sun J.-Q."/>
            <person name="Xu L."/>
        </authorList>
    </citation>
    <scope>NUCLEOTIDE SEQUENCE [LARGE SCALE GENOMIC DNA]</scope>
    <source>
        <strain evidence="3">M4U3P1</strain>
    </source>
</reference>
<evidence type="ECO:0000313" key="3">
    <source>
        <dbReference type="Proteomes" id="UP000318138"/>
    </source>
</evidence>
<keyword evidence="1" id="KW-0812">Transmembrane</keyword>
<dbReference type="EMBL" id="CP041372">
    <property type="protein sequence ID" value="QKS72642.1"/>
    <property type="molecule type" value="Genomic_DNA"/>
</dbReference>
<keyword evidence="1" id="KW-0472">Membrane</keyword>
<organism evidence="2 3">
    <name type="scientific">Paenalkalicoccus suaedae</name>
    <dbReference type="NCBI Taxonomy" id="2592382"/>
    <lineage>
        <taxon>Bacteria</taxon>
        <taxon>Bacillati</taxon>
        <taxon>Bacillota</taxon>
        <taxon>Bacilli</taxon>
        <taxon>Bacillales</taxon>
        <taxon>Bacillaceae</taxon>
        <taxon>Paenalkalicoccus</taxon>
    </lineage>
</organism>
<evidence type="ECO:0000313" key="2">
    <source>
        <dbReference type="EMBL" id="QKS72642.1"/>
    </source>
</evidence>
<protein>
    <submittedName>
        <fullName evidence="2">Uncharacterized protein</fullName>
    </submittedName>
</protein>